<dbReference type="PROSITE" id="PS00028">
    <property type="entry name" value="ZINC_FINGER_C2H2_1"/>
    <property type="match status" value="2"/>
</dbReference>
<dbReference type="GO" id="GO:0008270">
    <property type="term" value="F:zinc ion binding"/>
    <property type="evidence" value="ECO:0007669"/>
    <property type="project" value="UniProtKB-KW"/>
</dbReference>
<gene>
    <name evidence="7" type="ORF">CALMAC_LOCUS5433</name>
</gene>
<reference evidence="7 8" key="1">
    <citation type="submission" date="2019-01" db="EMBL/GenBank/DDBJ databases">
        <authorList>
            <person name="Sayadi A."/>
        </authorList>
    </citation>
    <scope>NUCLEOTIDE SEQUENCE [LARGE SCALE GENOMIC DNA]</scope>
</reference>
<protein>
    <recommendedName>
        <fullName evidence="6">C2H2-type domain-containing protein</fullName>
    </recommendedName>
</protein>
<evidence type="ECO:0000313" key="8">
    <source>
        <dbReference type="Proteomes" id="UP000410492"/>
    </source>
</evidence>
<sequence length="381" mass="45582">MDKNDPESDRMFGPLVFEENNYSQPDCATKCLLCEDTFNLKISIPLFLAHIFDAHNIVIEDGESIENLHEYVTYWRNRFKHSPVEQIIPSLDVGLSNQKYLIMSSLLKEDKELRHKLKLEYALKVQEFERIDRNYIKPCIFCKLIFEGTRHGFLEHLSTQHNLQLGNPQNLVYITELIEIVSKKISDLQCIYCEKTFPEKSVLKEHMRKKLHKRINPAKTEYDKFYIVNYLEPDKTWQTIQQEDDRYALPRGAEPNSDEEYFDWNEKEDQITCLFCQNKDMNINTLCLHMDADHDFDFVLLTQHLDFYQKIKLVNYMRKQIHNNKCIYCDVSFKSFALLEEHMVTQQHYRLPDLKVFDQPEFYFPTYENDAFLYLIDDVED</sequence>
<dbReference type="InterPro" id="IPR041661">
    <property type="entry name" value="ZN622/Rei1/Reh1_Znf-C2H2"/>
</dbReference>
<name>A0A653C186_CALMS</name>
<evidence type="ECO:0000259" key="6">
    <source>
        <dbReference type="PROSITE" id="PS50157"/>
    </source>
</evidence>
<dbReference type="SUPFAM" id="SSF57667">
    <property type="entry name" value="beta-beta-alpha zinc fingers"/>
    <property type="match status" value="2"/>
</dbReference>
<dbReference type="SMART" id="SM00355">
    <property type="entry name" value="ZnF_C2H2"/>
    <property type="match status" value="4"/>
</dbReference>
<evidence type="ECO:0000256" key="2">
    <source>
        <dbReference type="ARBA" id="ARBA00022771"/>
    </source>
</evidence>
<evidence type="ECO:0000256" key="4">
    <source>
        <dbReference type="ARBA" id="ARBA00034119"/>
    </source>
</evidence>
<dbReference type="OrthoDB" id="278606at2759"/>
<keyword evidence="1" id="KW-0479">Metal-binding</keyword>
<evidence type="ECO:0000256" key="1">
    <source>
        <dbReference type="ARBA" id="ARBA00022723"/>
    </source>
</evidence>
<dbReference type="PANTHER" id="PTHR13267">
    <property type="entry name" value="ZINC FINGER PROTEIN 277"/>
    <property type="match status" value="1"/>
</dbReference>
<dbReference type="InterPro" id="IPR036236">
    <property type="entry name" value="Znf_C2H2_sf"/>
</dbReference>
<dbReference type="AlphaFoldDB" id="A0A653C186"/>
<dbReference type="PROSITE" id="PS50157">
    <property type="entry name" value="ZINC_FINGER_C2H2_2"/>
    <property type="match status" value="1"/>
</dbReference>
<keyword evidence="3" id="KW-0862">Zinc</keyword>
<dbReference type="Gene3D" id="3.30.160.60">
    <property type="entry name" value="Classic Zinc Finger"/>
    <property type="match status" value="1"/>
</dbReference>
<proteinExistence type="inferred from homology"/>
<dbReference type="EMBL" id="CAACVG010006789">
    <property type="protein sequence ID" value="VEN41687.1"/>
    <property type="molecule type" value="Genomic_DNA"/>
</dbReference>
<dbReference type="InterPro" id="IPR013087">
    <property type="entry name" value="Znf_C2H2_type"/>
</dbReference>
<dbReference type="InterPro" id="IPR040048">
    <property type="entry name" value="ZNF277"/>
</dbReference>
<dbReference type="Pfam" id="PF12756">
    <property type="entry name" value="zf-C2H2_2"/>
    <property type="match status" value="2"/>
</dbReference>
<keyword evidence="2 5" id="KW-0863">Zinc-finger</keyword>
<evidence type="ECO:0000313" key="7">
    <source>
        <dbReference type="EMBL" id="VEN41687.1"/>
    </source>
</evidence>
<keyword evidence="8" id="KW-1185">Reference proteome</keyword>
<organism evidence="7 8">
    <name type="scientific">Callosobruchus maculatus</name>
    <name type="common">Southern cowpea weevil</name>
    <name type="synonym">Pulse bruchid</name>
    <dbReference type="NCBI Taxonomy" id="64391"/>
    <lineage>
        <taxon>Eukaryota</taxon>
        <taxon>Metazoa</taxon>
        <taxon>Ecdysozoa</taxon>
        <taxon>Arthropoda</taxon>
        <taxon>Hexapoda</taxon>
        <taxon>Insecta</taxon>
        <taxon>Pterygota</taxon>
        <taxon>Neoptera</taxon>
        <taxon>Endopterygota</taxon>
        <taxon>Coleoptera</taxon>
        <taxon>Polyphaga</taxon>
        <taxon>Cucujiformia</taxon>
        <taxon>Chrysomeloidea</taxon>
        <taxon>Chrysomelidae</taxon>
        <taxon>Bruchinae</taxon>
        <taxon>Bruchini</taxon>
        <taxon>Callosobruchus</taxon>
    </lineage>
</organism>
<evidence type="ECO:0000256" key="5">
    <source>
        <dbReference type="PROSITE-ProRule" id="PRU00042"/>
    </source>
</evidence>
<evidence type="ECO:0000256" key="3">
    <source>
        <dbReference type="ARBA" id="ARBA00022833"/>
    </source>
</evidence>
<comment type="similarity">
    <text evidence="4">Belongs to the ZNF277 family.</text>
</comment>
<accession>A0A653C186</accession>
<feature type="domain" description="C2H2-type" evidence="6">
    <location>
        <begin position="188"/>
        <end position="217"/>
    </location>
</feature>
<dbReference type="Proteomes" id="UP000410492">
    <property type="component" value="Unassembled WGS sequence"/>
</dbReference>
<dbReference type="PANTHER" id="PTHR13267:SF3">
    <property type="entry name" value="ZINC FINGER PROTEIN 277"/>
    <property type="match status" value="1"/>
</dbReference>